<dbReference type="InterPro" id="IPR000286">
    <property type="entry name" value="HDACs"/>
</dbReference>
<name>A0A7C1GBJ8_9CREN</name>
<organism evidence="2">
    <name type="scientific">Thermofilum adornatum</name>
    <dbReference type="NCBI Taxonomy" id="1365176"/>
    <lineage>
        <taxon>Archaea</taxon>
        <taxon>Thermoproteota</taxon>
        <taxon>Thermoprotei</taxon>
        <taxon>Thermofilales</taxon>
        <taxon>Thermofilaceae</taxon>
        <taxon>Thermofilum</taxon>
    </lineage>
</organism>
<dbReference type="Gene3D" id="3.40.800.20">
    <property type="entry name" value="Histone deacetylase domain"/>
    <property type="match status" value="1"/>
</dbReference>
<evidence type="ECO:0000259" key="1">
    <source>
        <dbReference type="Pfam" id="PF00850"/>
    </source>
</evidence>
<proteinExistence type="predicted"/>
<dbReference type="EMBL" id="DSAY01000097">
    <property type="protein sequence ID" value="HDP15166.1"/>
    <property type="molecule type" value="Genomic_DNA"/>
</dbReference>
<dbReference type="InterPro" id="IPR023696">
    <property type="entry name" value="Ureohydrolase_dom_sf"/>
</dbReference>
<dbReference type="InterPro" id="IPR023801">
    <property type="entry name" value="His_deacetylse_dom"/>
</dbReference>
<dbReference type="PANTHER" id="PTHR10625:SF10">
    <property type="entry name" value="HISTONE DEACETYLASE HDAC1"/>
    <property type="match status" value="1"/>
</dbReference>
<feature type="domain" description="Histone deacetylase" evidence="1">
    <location>
        <begin position="46"/>
        <end position="306"/>
    </location>
</feature>
<dbReference type="Pfam" id="PF00850">
    <property type="entry name" value="Hist_deacetyl"/>
    <property type="match status" value="1"/>
</dbReference>
<dbReference type="GO" id="GO:0004407">
    <property type="term" value="F:histone deacetylase activity"/>
    <property type="evidence" value="ECO:0007669"/>
    <property type="project" value="TreeGrafter"/>
</dbReference>
<dbReference type="InterPro" id="IPR037138">
    <property type="entry name" value="His_deacetylse_dom_sf"/>
</dbReference>
<accession>A0A7C1GBJ8</accession>
<sequence>MEILVAWHKEYRDISFTPPSLKDRWTGSRRVFYDRFLPLLQSMLPLRIVEVRPIQEDVLLLAHDEKYVSFVREVSRIGVGLLDYGDTPAFPGVYEKALLAVSGTFMLADLLRERGGIGFNPQGGFHHARRLSAGGFCVFNDIAIAARHLSRNGVQRIAIVDIDAHHGDGTQEILYRDAILKISSHGYGYGFYPGTGWIDELGEGEGQCRNINLPMPFPSGDDVFRLVLTFIDEILERYHPDFIIVQAGGDAYKGDPLVGLRLTDNSYYAFSLMLSRYASKGIPILMTGGGGYQPEVVARLWALMLACVSGKCIKELGPIDRETVSEPGIVKAMQSRIEHLRKKTAECL</sequence>
<protein>
    <submittedName>
        <fullName evidence="2">Acetoin utilization protein AcuC</fullName>
    </submittedName>
</protein>
<dbReference type="AlphaFoldDB" id="A0A7C1GBJ8"/>
<dbReference type="SUPFAM" id="SSF52768">
    <property type="entry name" value="Arginase/deacetylase"/>
    <property type="match status" value="1"/>
</dbReference>
<gene>
    <name evidence="2" type="ORF">ENN26_05240</name>
</gene>
<dbReference type="GO" id="GO:0040029">
    <property type="term" value="P:epigenetic regulation of gene expression"/>
    <property type="evidence" value="ECO:0007669"/>
    <property type="project" value="TreeGrafter"/>
</dbReference>
<dbReference type="PRINTS" id="PR01270">
    <property type="entry name" value="HDASUPER"/>
</dbReference>
<dbReference type="PANTHER" id="PTHR10625">
    <property type="entry name" value="HISTONE DEACETYLASE HDAC1-RELATED"/>
    <property type="match status" value="1"/>
</dbReference>
<reference evidence="2" key="1">
    <citation type="journal article" date="2020" name="mSystems">
        <title>Genome- and Community-Level Interaction Insights into Carbon Utilization and Element Cycling Functions of Hydrothermarchaeota in Hydrothermal Sediment.</title>
        <authorList>
            <person name="Zhou Z."/>
            <person name="Liu Y."/>
            <person name="Xu W."/>
            <person name="Pan J."/>
            <person name="Luo Z.H."/>
            <person name="Li M."/>
        </authorList>
    </citation>
    <scope>NUCLEOTIDE SEQUENCE [LARGE SCALE GENOMIC DNA]</scope>
    <source>
        <strain evidence="2">SpSt-116</strain>
    </source>
</reference>
<evidence type="ECO:0000313" key="2">
    <source>
        <dbReference type="EMBL" id="HDP15166.1"/>
    </source>
</evidence>
<comment type="caution">
    <text evidence="2">The sequence shown here is derived from an EMBL/GenBank/DDBJ whole genome shotgun (WGS) entry which is preliminary data.</text>
</comment>